<sequence length="69" mass="7727">MELGFTGSTSWFDESDFSEKPRLKAWMLLPRDDPSSGKRLAPKISSNTSNIIAISCMPNGPIRKAYHLK</sequence>
<organism evidence="1">
    <name type="scientific">marine metagenome</name>
    <dbReference type="NCBI Taxonomy" id="408172"/>
    <lineage>
        <taxon>unclassified sequences</taxon>
        <taxon>metagenomes</taxon>
        <taxon>ecological metagenomes</taxon>
    </lineage>
</organism>
<reference evidence="1" key="1">
    <citation type="submission" date="2018-05" db="EMBL/GenBank/DDBJ databases">
        <authorList>
            <person name="Lanie J.A."/>
            <person name="Ng W.-L."/>
            <person name="Kazmierczak K.M."/>
            <person name="Andrzejewski T.M."/>
            <person name="Davidsen T.M."/>
            <person name="Wayne K.J."/>
            <person name="Tettelin H."/>
            <person name="Glass J.I."/>
            <person name="Rusch D."/>
            <person name="Podicherti R."/>
            <person name="Tsui H.-C.T."/>
            <person name="Winkler M.E."/>
        </authorList>
    </citation>
    <scope>NUCLEOTIDE SEQUENCE</scope>
</reference>
<accession>A0A381TQS1</accession>
<gene>
    <name evidence="1" type="ORF">METZ01_LOCUS71023</name>
</gene>
<name>A0A381TQS1_9ZZZZ</name>
<dbReference type="EMBL" id="UINC01004972">
    <property type="protein sequence ID" value="SVA18169.1"/>
    <property type="molecule type" value="Genomic_DNA"/>
</dbReference>
<proteinExistence type="predicted"/>
<protein>
    <submittedName>
        <fullName evidence="1">Uncharacterized protein</fullName>
    </submittedName>
</protein>
<dbReference type="AlphaFoldDB" id="A0A381TQS1"/>
<evidence type="ECO:0000313" key="1">
    <source>
        <dbReference type="EMBL" id="SVA18169.1"/>
    </source>
</evidence>